<sequence length="272" mass="31630">MLNVWTPILQRFDATSKTLQSKDINLSIVVSLYESLELYVQDYRKLFDDILNKSKELCGKLTFSWEKSRVIKKKRHFDDSNSVDTVHHGEDKMKNDTFYVIIDTLSSNLCERKKAYINVHSNFGFLSNLTNLDSLTLRRKELHIVNIYNEDIDTSFIEEIVQFKKIAISFSKEDLTINGLFTKLSNSPLALTFPNVLIILRIYACMPCSNASGERSFSVLRRIKNYLRSTLSQEKTSSLTLLCIENDILRNIDWSDTIQKFLSVKIRKKNFK</sequence>
<dbReference type="GO" id="GO:0046983">
    <property type="term" value="F:protein dimerization activity"/>
    <property type="evidence" value="ECO:0007669"/>
    <property type="project" value="InterPro"/>
</dbReference>
<comment type="caution">
    <text evidence="2">The sequence shown here is derived from an EMBL/GenBank/DDBJ whole genome shotgun (WGS) entry which is preliminary data.</text>
</comment>
<dbReference type="InterPro" id="IPR012337">
    <property type="entry name" value="RNaseH-like_sf"/>
</dbReference>
<evidence type="ECO:0000313" key="3">
    <source>
        <dbReference type="Proteomes" id="UP001160148"/>
    </source>
</evidence>
<dbReference type="InterPro" id="IPR008906">
    <property type="entry name" value="HATC_C_dom"/>
</dbReference>
<accession>A0AAV0WPK1</accession>
<dbReference type="InterPro" id="IPR052958">
    <property type="entry name" value="IFN-induced_PKR_regulator"/>
</dbReference>
<dbReference type="PANTHER" id="PTHR46289:SF14">
    <property type="entry name" value="DUF4371 DOMAIN-CONTAINING PROTEIN"/>
    <property type="match status" value="1"/>
</dbReference>
<dbReference type="AlphaFoldDB" id="A0AAV0WPK1"/>
<proteinExistence type="predicted"/>
<dbReference type="Proteomes" id="UP001160148">
    <property type="component" value="Unassembled WGS sequence"/>
</dbReference>
<gene>
    <name evidence="2" type="ORF">MEUPH1_LOCUS13275</name>
</gene>
<dbReference type="EMBL" id="CARXXK010000002">
    <property type="protein sequence ID" value="CAI6357673.1"/>
    <property type="molecule type" value="Genomic_DNA"/>
</dbReference>
<evidence type="ECO:0000259" key="1">
    <source>
        <dbReference type="Pfam" id="PF05699"/>
    </source>
</evidence>
<dbReference type="PANTHER" id="PTHR46289">
    <property type="entry name" value="52 KDA REPRESSOR OF THE INHIBITOR OF THE PROTEIN KINASE-LIKE PROTEIN-RELATED"/>
    <property type="match status" value="1"/>
</dbReference>
<reference evidence="2 3" key="1">
    <citation type="submission" date="2023-01" db="EMBL/GenBank/DDBJ databases">
        <authorList>
            <person name="Whitehead M."/>
        </authorList>
    </citation>
    <scope>NUCLEOTIDE SEQUENCE [LARGE SCALE GENOMIC DNA]</scope>
</reference>
<keyword evidence="3" id="KW-1185">Reference proteome</keyword>
<dbReference type="Pfam" id="PF05699">
    <property type="entry name" value="Dimer_Tnp_hAT"/>
    <property type="match status" value="1"/>
</dbReference>
<evidence type="ECO:0000313" key="2">
    <source>
        <dbReference type="EMBL" id="CAI6357673.1"/>
    </source>
</evidence>
<name>A0AAV0WPK1_9HEMI</name>
<dbReference type="SUPFAM" id="SSF53098">
    <property type="entry name" value="Ribonuclease H-like"/>
    <property type="match status" value="1"/>
</dbReference>
<feature type="domain" description="HAT C-terminal dimerisation" evidence="1">
    <location>
        <begin position="192"/>
        <end position="247"/>
    </location>
</feature>
<protein>
    <recommendedName>
        <fullName evidence="1">HAT C-terminal dimerisation domain-containing protein</fullName>
    </recommendedName>
</protein>
<organism evidence="2 3">
    <name type="scientific">Macrosiphum euphorbiae</name>
    <name type="common">potato aphid</name>
    <dbReference type="NCBI Taxonomy" id="13131"/>
    <lineage>
        <taxon>Eukaryota</taxon>
        <taxon>Metazoa</taxon>
        <taxon>Ecdysozoa</taxon>
        <taxon>Arthropoda</taxon>
        <taxon>Hexapoda</taxon>
        <taxon>Insecta</taxon>
        <taxon>Pterygota</taxon>
        <taxon>Neoptera</taxon>
        <taxon>Paraneoptera</taxon>
        <taxon>Hemiptera</taxon>
        <taxon>Sternorrhyncha</taxon>
        <taxon>Aphidomorpha</taxon>
        <taxon>Aphidoidea</taxon>
        <taxon>Aphididae</taxon>
        <taxon>Macrosiphini</taxon>
        <taxon>Macrosiphum</taxon>
    </lineage>
</organism>